<dbReference type="Proteomes" id="UP000467124">
    <property type="component" value="Unassembled WGS sequence"/>
</dbReference>
<evidence type="ECO:0000313" key="1">
    <source>
        <dbReference type="EMBL" id="MFB8768585.1"/>
    </source>
</evidence>
<keyword evidence="2" id="KW-0645">Protease</keyword>
<proteinExistence type="predicted"/>
<dbReference type="GO" id="GO:0004180">
    <property type="term" value="F:carboxypeptidase activity"/>
    <property type="evidence" value="ECO:0007669"/>
    <property type="project" value="UniProtKB-KW"/>
</dbReference>
<dbReference type="EMBL" id="JAYMRS010000003">
    <property type="protein sequence ID" value="MFB8768585.1"/>
    <property type="molecule type" value="Genomic_DNA"/>
</dbReference>
<reference evidence="1 4" key="2">
    <citation type="submission" date="2024-01" db="EMBL/GenBank/DDBJ databases">
        <title>Genome mining of biosynthetic gene clusters to explore secondary metabolites of Streptomyces sp.</title>
        <authorList>
            <person name="Baig A."/>
            <person name="Ajitkumar Shintre N."/>
            <person name="Kumar H."/>
            <person name="Anbarasu A."/>
            <person name="Ramaiah S."/>
        </authorList>
    </citation>
    <scope>NUCLEOTIDE SEQUENCE [LARGE SCALE GENOMIC DNA]</scope>
    <source>
        <strain evidence="1 4">A01</strain>
    </source>
</reference>
<sequence>MNESEPGRDAALAAFDRSLDGAAPAPVLLGGRAEPDSLFRAGEDTTSTTLRMDLDGLVIDALILARGDLRSLTGLVRGEFDHLEVRLYRPWGCPRLFVTVDGGFRSEGLRRGPASLTVERPGHPPVAGDWFVL</sequence>
<evidence type="ECO:0000313" key="3">
    <source>
        <dbReference type="Proteomes" id="UP000467124"/>
    </source>
</evidence>
<keyword evidence="4" id="KW-1185">Reference proteome</keyword>
<evidence type="ECO:0000313" key="4">
    <source>
        <dbReference type="Proteomes" id="UP001585053"/>
    </source>
</evidence>
<name>A0A7K2INF7_9ACTN</name>
<dbReference type="OMA" id="WGCPRLF"/>
<reference evidence="2 3" key="1">
    <citation type="journal article" date="2019" name="Nat. Commun.">
        <title>The antimicrobial potential of Streptomyces from insect microbiomes.</title>
        <authorList>
            <person name="Chevrette M.G."/>
            <person name="Carlson C.M."/>
            <person name="Ortega H.E."/>
            <person name="Thomas C."/>
            <person name="Ananiev G.E."/>
            <person name="Barns K.J."/>
            <person name="Book A.J."/>
            <person name="Cagnazzo J."/>
            <person name="Carlos C."/>
            <person name="Flanigan W."/>
            <person name="Grubbs K.J."/>
            <person name="Horn H.A."/>
            <person name="Hoffmann F.M."/>
            <person name="Klassen J.L."/>
            <person name="Knack J.J."/>
            <person name="Lewin G.R."/>
            <person name="McDonald B.R."/>
            <person name="Muller L."/>
            <person name="Melo W.G.P."/>
            <person name="Pinto-Tomas A.A."/>
            <person name="Schmitz A."/>
            <person name="Wendt-Pienkowski E."/>
            <person name="Wildman S."/>
            <person name="Zhao M."/>
            <person name="Zhang F."/>
            <person name="Bugni T.S."/>
            <person name="Andes D.R."/>
            <person name="Pupo M.T."/>
            <person name="Currie C.R."/>
        </authorList>
    </citation>
    <scope>NUCLEOTIDE SEQUENCE [LARGE SCALE GENOMIC DNA]</scope>
    <source>
        <strain evidence="2 3">SID5840</strain>
    </source>
</reference>
<keyword evidence="2" id="KW-0121">Carboxypeptidase</keyword>
<dbReference type="RefSeq" id="WP_014909757.1">
    <property type="nucleotide sequence ID" value="NZ_BAZE01000012.1"/>
</dbReference>
<evidence type="ECO:0000313" key="2">
    <source>
        <dbReference type="EMBL" id="MYR31498.1"/>
    </source>
</evidence>
<gene>
    <name evidence="2" type="ORF">GTW20_04250</name>
    <name evidence="1" type="ORF">VSQ78_12815</name>
</gene>
<comment type="caution">
    <text evidence="2">The sequence shown here is derived from an EMBL/GenBank/DDBJ whole genome shotgun (WGS) entry which is preliminary data.</text>
</comment>
<accession>A0A7K2INF7</accession>
<dbReference type="EMBL" id="WWHY01000001">
    <property type="protein sequence ID" value="MYR31498.1"/>
    <property type="molecule type" value="Genomic_DNA"/>
</dbReference>
<dbReference type="GeneID" id="91393505"/>
<organism evidence="2 3">
    <name type="scientific">Nocardiopsis alba</name>
    <dbReference type="NCBI Taxonomy" id="53437"/>
    <lineage>
        <taxon>Bacteria</taxon>
        <taxon>Bacillati</taxon>
        <taxon>Actinomycetota</taxon>
        <taxon>Actinomycetes</taxon>
        <taxon>Streptosporangiales</taxon>
        <taxon>Nocardiopsidaceae</taxon>
        <taxon>Nocardiopsis</taxon>
    </lineage>
</organism>
<protein>
    <submittedName>
        <fullName evidence="2">Carboxypeptidase regulatory-like domain-containing protein</fullName>
    </submittedName>
</protein>
<dbReference type="AlphaFoldDB" id="A0A7K2INF7"/>
<dbReference type="Proteomes" id="UP001585053">
    <property type="component" value="Unassembled WGS sequence"/>
</dbReference>
<keyword evidence="2" id="KW-0378">Hydrolase</keyword>